<name>A0A9W8LCY3_9FUNG</name>
<dbReference type="Gene3D" id="3.90.70.130">
    <property type="match status" value="1"/>
</dbReference>
<reference evidence="4" key="1">
    <citation type="submission" date="2022-07" db="EMBL/GenBank/DDBJ databases">
        <title>Phylogenomic reconstructions and comparative analyses of Kickxellomycotina fungi.</title>
        <authorList>
            <person name="Reynolds N.K."/>
            <person name="Stajich J.E."/>
            <person name="Barry K."/>
            <person name="Grigoriev I.V."/>
            <person name="Crous P."/>
            <person name="Smith M.E."/>
        </authorList>
    </citation>
    <scope>NUCLEOTIDE SEQUENCE</scope>
    <source>
        <strain evidence="4">BCRC 34489</strain>
    </source>
</reference>
<dbReference type="PANTHER" id="PTHR48153:SF4">
    <property type="entry name" value="UBIQUITIN CARBOXYL-TERMINAL HYDROLASE MUG105"/>
    <property type="match status" value="1"/>
</dbReference>
<evidence type="ECO:0000256" key="1">
    <source>
        <dbReference type="ARBA" id="ARBA00022801"/>
    </source>
</evidence>
<evidence type="ECO:0000313" key="4">
    <source>
        <dbReference type="EMBL" id="KAJ2776439.1"/>
    </source>
</evidence>
<keyword evidence="1" id="KW-0378">Hydrolase</keyword>
<proteinExistence type="predicted"/>
<accession>A0A9W8LCY3</accession>
<dbReference type="EMBL" id="JANBUM010000494">
    <property type="protein sequence ID" value="KAJ2776439.1"/>
    <property type="molecule type" value="Genomic_DNA"/>
</dbReference>
<keyword evidence="5" id="KW-1185">Reference proteome</keyword>
<dbReference type="InterPro" id="IPR012462">
    <property type="entry name" value="UFSP1/2_DUB_cat"/>
</dbReference>
<dbReference type="GO" id="GO:0019783">
    <property type="term" value="F:ubiquitin-like protein peptidase activity"/>
    <property type="evidence" value="ECO:0007669"/>
    <property type="project" value="UniProtKB-ARBA"/>
</dbReference>
<dbReference type="PANTHER" id="PTHR48153">
    <property type="entry name" value="UFM1-SPECIFIC PROTEASE 2"/>
    <property type="match status" value="1"/>
</dbReference>
<feature type="compositionally biased region" description="Polar residues" evidence="2">
    <location>
        <begin position="16"/>
        <end position="28"/>
    </location>
</feature>
<feature type="compositionally biased region" description="Basic residues" evidence="2">
    <location>
        <begin position="31"/>
        <end position="42"/>
    </location>
</feature>
<organism evidence="4 5">
    <name type="scientific">Coemansia interrupta</name>
    <dbReference type="NCBI Taxonomy" id="1126814"/>
    <lineage>
        <taxon>Eukaryota</taxon>
        <taxon>Fungi</taxon>
        <taxon>Fungi incertae sedis</taxon>
        <taxon>Zoopagomycota</taxon>
        <taxon>Kickxellomycotina</taxon>
        <taxon>Kickxellomycetes</taxon>
        <taxon>Kickxellales</taxon>
        <taxon>Kickxellaceae</taxon>
        <taxon>Coemansia</taxon>
    </lineage>
</organism>
<feature type="region of interest" description="Disordered" evidence="2">
    <location>
        <begin position="1"/>
        <end position="42"/>
    </location>
</feature>
<evidence type="ECO:0000259" key="3">
    <source>
        <dbReference type="Pfam" id="PF07910"/>
    </source>
</evidence>
<gene>
    <name evidence="4" type="ORF">GGI15_004844</name>
</gene>
<comment type="caution">
    <text evidence="4">The sequence shown here is derived from an EMBL/GenBank/DDBJ whole genome shotgun (WGS) entry which is preliminary data.</text>
</comment>
<feature type="domain" description="UFSP1/2/DUB catalytic" evidence="3">
    <location>
        <begin position="76"/>
        <end position="278"/>
    </location>
</feature>
<dbReference type="Pfam" id="PF07910">
    <property type="entry name" value="Peptidase_C78"/>
    <property type="match status" value="1"/>
</dbReference>
<dbReference type="OrthoDB" id="288987at2759"/>
<dbReference type="Proteomes" id="UP001140172">
    <property type="component" value="Unassembled WGS sequence"/>
</dbReference>
<evidence type="ECO:0000313" key="5">
    <source>
        <dbReference type="Proteomes" id="UP001140172"/>
    </source>
</evidence>
<dbReference type="AlphaFoldDB" id="A0A9W8LCY3"/>
<protein>
    <recommendedName>
        <fullName evidence="3">UFSP1/2/DUB catalytic domain-containing protein</fullName>
    </recommendedName>
</protein>
<evidence type="ECO:0000256" key="2">
    <source>
        <dbReference type="SAM" id="MobiDB-lite"/>
    </source>
</evidence>
<feature type="non-terminal residue" evidence="4">
    <location>
        <position position="318"/>
    </location>
</feature>
<sequence length="318" mass="34855">MNTDNVIDLTVDSDTENTATSANASDQTSRQKPRKSKKSKHKIKMISDFFRERAAGHHSRPRFQLAELASVPTNGQSVILGNPDTQHFGTTVVDRGWACGYRNCQMLISGLMSDAGRVNSESSRFPEGHVVPSVRQLQEMLELAWRDGFDADGAEQLGHRVVGTKKWIGTTEIYCILAHLGVRSSIVDFHCPTAPDGTHPALFSWIAEYFTDGRSNTTCSSALVGRSPSPESGAASSVRFVAKQPLYLQHQGHSRTVVGVEMSEAGTNLLVFDSDIKTGSGDRLSPFRYMLRSTRGVRQYQVLFIDGDGSSANETVSR</sequence>